<feature type="region of interest" description="Disordered" evidence="1">
    <location>
        <begin position="75"/>
        <end position="95"/>
    </location>
</feature>
<gene>
    <name evidence="2" type="ORF">FIBSPDRAFT_995741</name>
</gene>
<feature type="compositionally biased region" description="Basic and acidic residues" evidence="1">
    <location>
        <begin position="78"/>
        <end position="95"/>
    </location>
</feature>
<name>A0A165X8R2_9AGAM</name>
<sequence length="130" mass="14815">MLTSIASSILERTPNAPLDALVEENVCALVVNLSKAPAMQDAWEGGKTMLWIHGLVHKIEDGTFEDLEVSMGLDVNPEAEKEKAEKEKAEKEKNQNCEREILSRRDMYLDETMFFNYTFRTLPILPLVWS</sequence>
<dbReference type="GO" id="GO:0004089">
    <property type="term" value="F:carbonate dehydratase activity"/>
    <property type="evidence" value="ECO:0007669"/>
    <property type="project" value="InterPro"/>
</dbReference>
<evidence type="ECO:0000313" key="3">
    <source>
        <dbReference type="Proteomes" id="UP000076532"/>
    </source>
</evidence>
<dbReference type="EMBL" id="KV417724">
    <property type="protein sequence ID" value="KZP08312.1"/>
    <property type="molecule type" value="Genomic_DNA"/>
</dbReference>
<dbReference type="Proteomes" id="UP000076532">
    <property type="component" value="Unassembled WGS sequence"/>
</dbReference>
<reference evidence="2 3" key="1">
    <citation type="journal article" date="2016" name="Mol. Biol. Evol.">
        <title>Comparative Genomics of Early-Diverging Mushroom-Forming Fungi Provides Insights into the Origins of Lignocellulose Decay Capabilities.</title>
        <authorList>
            <person name="Nagy L.G."/>
            <person name="Riley R."/>
            <person name="Tritt A."/>
            <person name="Adam C."/>
            <person name="Daum C."/>
            <person name="Floudas D."/>
            <person name="Sun H."/>
            <person name="Yadav J.S."/>
            <person name="Pangilinan J."/>
            <person name="Larsson K.H."/>
            <person name="Matsuura K."/>
            <person name="Barry K."/>
            <person name="Labutti K."/>
            <person name="Kuo R."/>
            <person name="Ohm R.A."/>
            <person name="Bhattacharya S.S."/>
            <person name="Shirouzu T."/>
            <person name="Yoshinaga Y."/>
            <person name="Martin F.M."/>
            <person name="Grigoriev I.V."/>
            <person name="Hibbett D.S."/>
        </authorList>
    </citation>
    <scope>NUCLEOTIDE SEQUENCE [LARGE SCALE GENOMIC DNA]</scope>
    <source>
        <strain evidence="2 3">CBS 109695</strain>
    </source>
</reference>
<evidence type="ECO:0000256" key="1">
    <source>
        <dbReference type="SAM" id="MobiDB-lite"/>
    </source>
</evidence>
<accession>A0A165X8R2</accession>
<dbReference type="GO" id="GO:0008270">
    <property type="term" value="F:zinc ion binding"/>
    <property type="evidence" value="ECO:0007669"/>
    <property type="project" value="InterPro"/>
</dbReference>
<dbReference type="OrthoDB" id="10248475at2759"/>
<dbReference type="Gene3D" id="3.40.1050.10">
    <property type="entry name" value="Carbonic anhydrase"/>
    <property type="match status" value="1"/>
</dbReference>
<evidence type="ECO:0000313" key="2">
    <source>
        <dbReference type="EMBL" id="KZP08312.1"/>
    </source>
</evidence>
<dbReference type="SUPFAM" id="SSF53056">
    <property type="entry name" value="beta-carbonic anhydrase, cab"/>
    <property type="match status" value="1"/>
</dbReference>
<keyword evidence="3" id="KW-1185">Reference proteome</keyword>
<organism evidence="2 3">
    <name type="scientific">Athelia psychrophila</name>
    <dbReference type="NCBI Taxonomy" id="1759441"/>
    <lineage>
        <taxon>Eukaryota</taxon>
        <taxon>Fungi</taxon>
        <taxon>Dikarya</taxon>
        <taxon>Basidiomycota</taxon>
        <taxon>Agaricomycotina</taxon>
        <taxon>Agaricomycetes</taxon>
        <taxon>Agaricomycetidae</taxon>
        <taxon>Atheliales</taxon>
        <taxon>Atheliaceae</taxon>
        <taxon>Athelia</taxon>
    </lineage>
</organism>
<dbReference type="InterPro" id="IPR036874">
    <property type="entry name" value="Carbonic_anhydrase_sf"/>
</dbReference>
<protein>
    <recommendedName>
        <fullName evidence="4">Carbonic anhydrase</fullName>
    </recommendedName>
</protein>
<proteinExistence type="predicted"/>
<dbReference type="AlphaFoldDB" id="A0A165X8R2"/>
<evidence type="ECO:0008006" key="4">
    <source>
        <dbReference type="Google" id="ProtNLM"/>
    </source>
</evidence>